<evidence type="ECO:0000313" key="7">
    <source>
        <dbReference type="EMBL" id="KAF6143119.1"/>
    </source>
</evidence>
<proteinExistence type="predicted"/>
<evidence type="ECO:0000259" key="5">
    <source>
        <dbReference type="Pfam" id="PF00891"/>
    </source>
</evidence>
<dbReference type="InterPro" id="IPR029063">
    <property type="entry name" value="SAM-dependent_MTases_sf"/>
</dbReference>
<evidence type="ECO:0000256" key="1">
    <source>
        <dbReference type="ARBA" id="ARBA00022603"/>
    </source>
</evidence>
<feature type="active site" description="Proton acceptor" evidence="4">
    <location>
        <position position="265"/>
    </location>
</feature>
<name>A0A7J7LKM7_9MAGN</name>
<dbReference type="SUPFAM" id="SSF46785">
    <property type="entry name" value="Winged helix' DNA-binding domain"/>
    <property type="match status" value="1"/>
</dbReference>
<organism evidence="7 8">
    <name type="scientific">Kingdonia uniflora</name>
    <dbReference type="NCBI Taxonomy" id="39325"/>
    <lineage>
        <taxon>Eukaryota</taxon>
        <taxon>Viridiplantae</taxon>
        <taxon>Streptophyta</taxon>
        <taxon>Embryophyta</taxon>
        <taxon>Tracheophyta</taxon>
        <taxon>Spermatophyta</taxon>
        <taxon>Magnoliopsida</taxon>
        <taxon>Ranunculales</taxon>
        <taxon>Circaeasteraceae</taxon>
        <taxon>Kingdonia</taxon>
    </lineage>
</organism>
<dbReference type="SUPFAM" id="SSF53335">
    <property type="entry name" value="S-adenosyl-L-methionine-dependent methyltransferases"/>
    <property type="match status" value="1"/>
</dbReference>
<protein>
    <recommendedName>
        <fullName evidence="9">Caffeic acid O-methyltransferase</fullName>
    </recommendedName>
</protein>
<dbReference type="InterPro" id="IPR036390">
    <property type="entry name" value="WH_DNA-bd_sf"/>
</dbReference>
<feature type="domain" description="O-methyltransferase C-terminal" evidence="5">
    <location>
        <begin position="133"/>
        <end position="341"/>
    </location>
</feature>
<dbReference type="GO" id="GO:0032259">
    <property type="term" value="P:methylation"/>
    <property type="evidence" value="ECO:0007669"/>
    <property type="project" value="UniProtKB-KW"/>
</dbReference>
<dbReference type="PIRSF" id="PIRSF005739">
    <property type="entry name" value="O-mtase"/>
    <property type="match status" value="1"/>
</dbReference>
<evidence type="ECO:0000313" key="8">
    <source>
        <dbReference type="Proteomes" id="UP000541444"/>
    </source>
</evidence>
<dbReference type="GO" id="GO:0008171">
    <property type="term" value="F:O-methyltransferase activity"/>
    <property type="evidence" value="ECO:0007669"/>
    <property type="project" value="InterPro"/>
</dbReference>
<dbReference type="InterPro" id="IPR012967">
    <property type="entry name" value="COMT_dimerisation"/>
</dbReference>
<dbReference type="InterPro" id="IPR036388">
    <property type="entry name" value="WH-like_DNA-bd_sf"/>
</dbReference>
<evidence type="ECO:0000256" key="3">
    <source>
        <dbReference type="ARBA" id="ARBA00022691"/>
    </source>
</evidence>
<dbReference type="Gene3D" id="1.10.10.10">
    <property type="entry name" value="Winged helix-like DNA-binding domain superfamily/Winged helix DNA-binding domain"/>
    <property type="match status" value="1"/>
</dbReference>
<dbReference type="Pfam" id="PF00891">
    <property type="entry name" value="Methyltransf_2"/>
    <property type="match status" value="1"/>
</dbReference>
<keyword evidence="2" id="KW-0808">Transferase</keyword>
<dbReference type="PROSITE" id="PS51683">
    <property type="entry name" value="SAM_OMT_II"/>
    <property type="match status" value="1"/>
</dbReference>
<dbReference type="Proteomes" id="UP000541444">
    <property type="component" value="Unassembled WGS sequence"/>
</dbReference>
<keyword evidence="1" id="KW-0489">Methyltransferase</keyword>
<dbReference type="GO" id="GO:0046983">
    <property type="term" value="F:protein dimerization activity"/>
    <property type="evidence" value="ECO:0007669"/>
    <property type="project" value="InterPro"/>
</dbReference>
<keyword evidence="3" id="KW-0949">S-adenosyl-L-methionine</keyword>
<dbReference type="InterPro" id="IPR001077">
    <property type="entry name" value="COMT_C"/>
</dbReference>
<dbReference type="PANTHER" id="PTHR11746">
    <property type="entry name" value="O-METHYLTRANSFERASE"/>
    <property type="match status" value="1"/>
</dbReference>
<dbReference type="FunFam" id="1.10.10.10:FF:000357">
    <property type="entry name" value="Caffeic acid 3-O-methyltransferase"/>
    <property type="match status" value="1"/>
</dbReference>
<evidence type="ECO:0000256" key="4">
    <source>
        <dbReference type="PIRSR" id="PIRSR005739-1"/>
    </source>
</evidence>
<reference evidence="7 8" key="1">
    <citation type="journal article" date="2020" name="IScience">
        <title>Genome Sequencing of the Endangered Kingdonia uniflora (Circaeasteraceae, Ranunculales) Reveals Potential Mechanisms of Evolutionary Specialization.</title>
        <authorList>
            <person name="Sun Y."/>
            <person name="Deng T."/>
            <person name="Zhang A."/>
            <person name="Moore M.J."/>
            <person name="Landis J.B."/>
            <person name="Lin N."/>
            <person name="Zhang H."/>
            <person name="Zhang X."/>
            <person name="Huang J."/>
            <person name="Zhang X."/>
            <person name="Sun H."/>
            <person name="Wang H."/>
        </authorList>
    </citation>
    <scope>NUCLEOTIDE SEQUENCE [LARGE SCALE GENOMIC DNA]</scope>
    <source>
        <strain evidence="7">TB1705</strain>
        <tissue evidence="7">Leaf</tissue>
    </source>
</reference>
<dbReference type="InterPro" id="IPR016461">
    <property type="entry name" value="COMT-like"/>
</dbReference>
<evidence type="ECO:0000256" key="2">
    <source>
        <dbReference type="ARBA" id="ARBA00022679"/>
    </source>
</evidence>
<dbReference type="OrthoDB" id="1606438at2759"/>
<gene>
    <name evidence="7" type="ORF">GIB67_041187</name>
</gene>
<dbReference type="Pfam" id="PF08100">
    <property type="entry name" value="Dimerisation"/>
    <property type="match status" value="1"/>
</dbReference>
<dbReference type="EMBL" id="JACGCM010002221">
    <property type="protein sequence ID" value="KAF6143119.1"/>
    <property type="molecule type" value="Genomic_DNA"/>
</dbReference>
<dbReference type="Gene3D" id="3.40.50.150">
    <property type="entry name" value="Vaccinia Virus protein VP39"/>
    <property type="match status" value="1"/>
</dbReference>
<comment type="caution">
    <text evidence="7">The sequence shown here is derived from an EMBL/GenBank/DDBJ whole genome shotgun (WGS) entry which is preliminary data.</text>
</comment>
<accession>A0A7J7LKM7</accession>
<feature type="domain" description="O-methyltransferase dimerisation" evidence="6">
    <location>
        <begin position="22"/>
        <end position="110"/>
    </location>
</feature>
<keyword evidence="8" id="KW-1185">Reference proteome</keyword>
<evidence type="ECO:0000259" key="6">
    <source>
        <dbReference type="Pfam" id="PF08100"/>
    </source>
</evidence>
<sequence>MDSTLNQLDNESYVYITQLYMMQILPMVLRTVVELDLLEIIAREGKGAQLSASVITSHLPSSNPNAPNMIDRILRLLSCYSLLHCSIGMGSDSKLERLYSLAPASKFLVRNEDGVSLAPFIIYRTSKPSNLSWYYLKDAILEGGIPYAKTNGAHLFDNPIVDPDLIECQTFFNKAMFNSTNIVMKKILEVYKGLEGLKQVVDVGGGHGSSINIITSKYSTIEGINYDLPHVINTAPSHPGVKHIRGDMFASVPKGDAILLKWIIHDWSDGHCAKILKNCYEALPNQGKVIIIEGLLTDVPNKNIGAQNLHLMDAIMMVGFNGGKERTEQELEALVKGAGFSHIEKICCVYETWVIECYKN</sequence>
<dbReference type="AlphaFoldDB" id="A0A7J7LKM7"/>
<evidence type="ECO:0008006" key="9">
    <source>
        <dbReference type="Google" id="ProtNLM"/>
    </source>
</evidence>